<keyword evidence="2" id="KW-1185">Reference proteome</keyword>
<proteinExistence type="predicted"/>
<name>A0A284RR31_ARMOS</name>
<sequence>MGFSSFRGLILRTEPVYLSLGTRDTTISGSFEKSQQASPAKTTTFRCPLNSVVEGIIFGFFPEIGALMDELLGANSVGDVQAPQNLMFIHDLNIVNNA</sequence>
<reference evidence="2" key="1">
    <citation type="journal article" date="2017" name="Nat. Ecol. Evol.">
        <title>Genome expansion and lineage-specific genetic innovations in the forest pathogenic fungi Armillaria.</title>
        <authorList>
            <person name="Sipos G."/>
            <person name="Prasanna A.N."/>
            <person name="Walter M.C."/>
            <person name="O'Connor E."/>
            <person name="Balint B."/>
            <person name="Krizsan K."/>
            <person name="Kiss B."/>
            <person name="Hess J."/>
            <person name="Varga T."/>
            <person name="Slot J."/>
            <person name="Riley R."/>
            <person name="Boka B."/>
            <person name="Rigling D."/>
            <person name="Barry K."/>
            <person name="Lee J."/>
            <person name="Mihaltcheva S."/>
            <person name="LaButti K."/>
            <person name="Lipzen A."/>
            <person name="Waldron R."/>
            <person name="Moloney N.M."/>
            <person name="Sperisen C."/>
            <person name="Kredics L."/>
            <person name="Vagvoelgyi C."/>
            <person name="Patrignani A."/>
            <person name="Fitzpatrick D."/>
            <person name="Nagy I."/>
            <person name="Doyle S."/>
            <person name="Anderson J.B."/>
            <person name="Grigoriev I.V."/>
            <person name="Gueldener U."/>
            <person name="Muensterkoetter M."/>
            <person name="Nagy L.G."/>
        </authorList>
    </citation>
    <scope>NUCLEOTIDE SEQUENCE [LARGE SCALE GENOMIC DNA]</scope>
    <source>
        <strain evidence="2">C18/9</strain>
    </source>
</reference>
<evidence type="ECO:0000313" key="2">
    <source>
        <dbReference type="Proteomes" id="UP000219338"/>
    </source>
</evidence>
<gene>
    <name evidence="1" type="ORF">ARMOST_14635</name>
</gene>
<protein>
    <submittedName>
        <fullName evidence="1">Uncharacterized protein</fullName>
    </submittedName>
</protein>
<organism evidence="1 2">
    <name type="scientific">Armillaria ostoyae</name>
    <name type="common">Armillaria root rot fungus</name>
    <dbReference type="NCBI Taxonomy" id="47428"/>
    <lineage>
        <taxon>Eukaryota</taxon>
        <taxon>Fungi</taxon>
        <taxon>Dikarya</taxon>
        <taxon>Basidiomycota</taxon>
        <taxon>Agaricomycotina</taxon>
        <taxon>Agaricomycetes</taxon>
        <taxon>Agaricomycetidae</taxon>
        <taxon>Agaricales</taxon>
        <taxon>Marasmiineae</taxon>
        <taxon>Physalacriaceae</taxon>
        <taxon>Armillaria</taxon>
    </lineage>
</organism>
<accession>A0A284RR31</accession>
<evidence type="ECO:0000313" key="1">
    <source>
        <dbReference type="EMBL" id="SJL11232.1"/>
    </source>
</evidence>
<dbReference type="AlphaFoldDB" id="A0A284RR31"/>
<dbReference type="Proteomes" id="UP000219338">
    <property type="component" value="Unassembled WGS sequence"/>
</dbReference>
<dbReference type="EMBL" id="FUEG01000013">
    <property type="protein sequence ID" value="SJL11232.1"/>
    <property type="molecule type" value="Genomic_DNA"/>
</dbReference>